<dbReference type="SUPFAM" id="SSF53223">
    <property type="entry name" value="Aminoacid dehydrogenase-like, N-terminal domain"/>
    <property type="match status" value="1"/>
</dbReference>
<dbReference type="Gene3D" id="3.40.50.10860">
    <property type="entry name" value="Leucine Dehydrogenase, chain A, domain 1"/>
    <property type="match status" value="1"/>
</dbReference>
<proteinExistence type="predicted"/>
<keyword evidence="3" id="KW-0057">Aromatic amino acid biosynthesis</keyword>
<evidence type="ECO:0000313" key="5">
    <source>
        <dbReference type="EMBL" id="RXK50948.1"/>
    </source>
</evidence>
<dbReference type="OrthoDB" id="9792692at2"/>
<evidence type="ECO:0000256" key="3">
    <source>
        <dbReference type="ARBA" id="ARBA00023141"/>
    </source>
</evidence>
<feature type="domain" description="Shikimate dehydrogenase substrate binding N-terminal" evidence="4">
    <location>
        <begin position="9"/>
        <end position="93"/>
    </location>
</feature>
<protein>
    <submittedName>
        <fullName evidence="5">Shikimate dehydrogenase</fullName>
        <ecNumber evidence="5">1.1.1.25</ecNumber>
    </submittedName>
</protein>
<organism evidence="5 6">
    <name type="scientific">Aquirufa rosea</name>
    <dbReference type="NCBI Taxonomy" id="2509241"/>
    <lineage>
        <taxon>Bacteria</taxon>
        <taxon>Pseudomonadati</taxon>
        <taxon>Bacteroidota</taxon>
        <taxon>Cytophagia</taxon>
        <taxon>Cytophagales</taxon>
        <taxon>Flectobacillaceae</taxon>
        <taxon>Aquirufa</taxon>
    </lineage>
</organism>
<sequence length="252" mass="28295">MSISHLYGLLGYPLGHSFSRKYFTEKFENLALSESHEYRQFEIPQIEDFLQVKAEHQGILKGLNVTIPYKQQIIPLLDELDPAAAKIGAVNTIKIYPEGKTKGFNTDYWGFRQTIETWDAYSLFKSKVAVVLGQGGAAKAIIAALEDLGMSVWKVSRTPEEGQISYETLALQMDEVGLIVNSTPLGMYPKVDTFPPIDYSRLKSQHYLYDIVYNPLRTAFLEKGIAHGVGGIYEGLAMLHGQADKAWEIWNA</sequence>
<accession>A0A4Q1C1G4</accession>
<dbReference type="GO" id="GO:0019632">
    <property type="term" value="P:shikimate metabolic process"/>
    <property type="evidence" value="ECO:0007669"/>
    <property type="project" value="TreeGrafter"/>
</dbReference>
<dbReference type="Gene3D" id="3.40.50.720">
    <property type="entry name" value="NAD(P)-binding Rossmann-like Domain"/>
    <property type="match status" value="1"/>
</dbReference>
<dbReference type="InterPro" id="IPR036291">
    <property type="entry name" value="NAD(P)-bd_dom_sf"/>
</dbReference>
<dbReference type="InterPro" id="IPR013708">
    <property type="entry name" value="Shikimate_DH-bd_N"/>
</dbReference>
<dbReference type="GO" id="GO:0004764">
    <property type="term" value="F:shikimate 3-dehydrogenase (NADP+) activity"/>
    <property type="evidence" value="ECO:0007669"/>
    <property type="project" value="UniProtKB-EC"/>
</dbReference>
<keyword evidence="6" id="KW-1185">Reference proteome</keyword>
<name>A0A4Q1C1G4_9BACT</name>
<evidence type="ECO:0000256" key="1">
    <source>
        <dbReference type="ARBA" id="ARBA00004871"/>
    </source>
</evidence>
<dbReference type="GO" id="GO:0050661">
    <property type="term" value="F:NADP binding"/>
    <property type="evidence" value="ECO:0007669"/>
    <property type="project" value="TreeGrafter"/>
</dbReference>
<comment type="caution">
    <text evidence="5">The sequence shown here is derived from an EMBL/GenBank/DDBJ whole genome shotgun (WGS) entry which is preliminary data.</text>
</comment>
<dbReference type="GO" id="GO:0009423">
    <property type="term" value="P:chorismate biosynthetic process"/>
    <property type="evidence" value="ECO:0007669"/>
    <property type="project" value="TreeGrafter"/>
</dbReference>
<reference evidence="5 6" key="1">
    <citation type="submission" date="2019-01" db="EMBL/GenBank/DDBJ databases">
        <title>Cytophagaceae bacterium strain CAR-16.</title>
        <authorList>
            <person name="Chen W.-M."/>
        </authorList>
    </citation>
    <scope>NUCLEOTIDE SEQUENCE [LARGE SCALE GENOMIC DNA]</scope>
    <source>
        <strain evidence="5 6">CAR-16</strain>
    </source>
</reference>
<dbReference type="AlphaFoldDB" id="A0A4Q1C1G4"/>
<dbReference type="SUPFAM" id="SSF51735">
    <property type="entry name" value="NAD(P)-binding Rossmann-fold domains"/>
    <property type="match status" value="1"/>
</dbReference>
<dbReference type="InterPro" id="IPR046346">
    <property type="entry name" value="Aminoacid_DH-like_N_sf"/>
</dbReference>
<evidence type="ECO:0000256" key="2">
    <source>
        <dbReference type="ARBA" id="ARBA00023002"/>
    </source>
</evidence>
<dbReference type="PANTHER" id="PTHR21089:SF1">
    <property type="entry name" value="BIFUNCTIONAL 3-DEHYDROQUINATE DEHYDRATASE_SHIKIMATE DEHYDROGENASE, CHLOROPLASTIC"/>
    <property type="match status" value="1"/>
</dbReference>
<dbReference type="InterPro" id="IPR022893">
    <property type="entry name" value="Shikimate_DH_fam"/>
</dbReference>
<evidence type="ECO:0000259" key="4">
    <source>
        <dbReference type="Pfam" id="PF08501"/>
    </source>
</evidence>
<dbReference type="EMBL" id="SDHY01000002">
    <property type="protein sequence ID" value="RXK50948.1"/>
    <property type="molecule type" value="Genomic_DNA"/>
</dbReference>
<gene>
    <name evidence="5" type="primary">aroE</name>
    <name evidence="5" type="ORF">ESB04_04655</name>
</gene>
<dbReference type="GO" id="GO:0009073">
    <property type="term" value="P:aromatic amino acid family biosynthetic process"/>
    <property type="evidence" value="ECO:0007669"/>
    <property type="project" value="UniProtKB-KW"/>
</dbReference>
<dbReference type="PANTHER" id="PTHR21089">
    <property type="entry name" value="SHIKIMATE DEHYDROGENASE"/>
    <property type="match status" value="1"/>
</dbReference>
<dbReference type="EC" id="1.1.1.25" evidence="5"/>
<evidence type="ECO:0000313" key="6">
    <source>
        <dbReference type="Proteomes" id="UP000289455"/>
    </source>
</evidence>
<keyword evidence="2 5" id="KW-0560">Oxidoreductase</keyword>
<dbReference type="GO" id="GO:0005829">
    <property type="term" value="C:cytosol"/>
    <property type="evidence" value="ECO:0007669"/>
    <property type="project" value="TreeGrafter"/>
</dbReference>
<keyword evidence="3" id="KW-0028">Amino-acid biosynthesis</keyword>
<comment type="pathway">
    <text evidence="1">Metabolic intermediate biosynthesis; chorismate biosynthesis; chorismate from D-erythrose 4-phosphate and phosphoenolpyruvate: step 4/7.</text>
</comment>
<dbReference type="RefSeq" id="WP_129026558.1">
    <property type="nucleotide sequence ID" value="NZ_SDHY01000002.1"/>
</dbReference>
<dbReference type="Pfam" id="PF08501">
    <property type="entry name" value="Shikimate_dh_N"/>
    <property type="match status" value="1"/>
</dbReference>
<dbReference type="Proteomes" id="UP000289455">
    <property type="component" value="Unassembled WGS sequence"/>
</dbReference>